<proteinExistence type="predicted"/>
<dbReference type="AlphaFoldDB" id="A0A6J7F0M0"/>
<accession>A0A6J7F0M0</accession>
<gene>
    <name evidence="1" type="ORF">UFOPK3472_01502</name>
</gene>
<dbReference type="EMBL" id="CAFBLX010000084">
    <property type="protein sequence ID" value="CAB4887035.1"/>
    <property type="molecule type" value="Genomic_DNA"/>
</dbReference>
<name>A0A6J7F0M0_9ZZZZ</name>
<organism evidence="1">
    <name type="scientific">freshwater metagenome</name>
    <dbReference type="NCBI Taxonomy" id="449393"/>
    <lineage>
        <taxon>unclassified sequences</taxon>
        <taxon>metagenomes</taxon>
        <taxon>ecological metagenomes</taxon>
    </lineage>
</organism>
<reference evidence="1" key="1">
    <citation type="submission" date="2020-05" db="EMBL/GenBank/DDBJ databases">
        <authorList>
            <person name="Chiriac C."/>
            <person name="Salcher M."/>
            <person name="Ghai R."/>
            <person name="Kavagutti S V."/>
        </authorList>
    </citation>
    <scope>NUCLEOTIDE SEQUENCE</scope>
</reference>
<protein>
    <submittedName>
        <fullName evidence="1">Unannotated protein</fullName>
    </submittedName>
</protein>
<sequence length="32" mass="3389">MHQSLDPILEIIDEVRHIGQSGVGTAAGIDTD</sequence>
<evidence type="ECO:0000313" key="1">
    <source>
        <dbReference type="EMBL" id="CAB4887035.1"/>
    </source>
</evidence>